<evidence type="ECO:0008006" key="3">
    <source>
        <dbReference type="Google" id="ProtNLM"/>
    </source>
</evidence>
<accession>A0A5C2S3E8</accession>
<dbReference type="Proteomes" id="UP000313359">
    <property type="component" value="Unassembled WGS sequence"/>
</dbReference>
<sequence>MSALCPVSMAHQVLFTQELLEAIFSQLSTGMQHPDDTPEDVQERAELRRTLARAARVCQTFREAALNVLWCALDNIVPLLRLLPEFQERESEWMLTDAITEEGWTRLLLHARRIRGLCHYRGTAIDPGVWAMLLTRSEGHLMPRLRVLDISEIPIPDFPFVLLTLCPSLSELYLSFQDDSGPNGRALPSIAAILIPSIVQIASDLTILYLDEHFPVPSESIASLERLSRLKELKLCDPETTVCAVGLRAISRLESLRVLSIEDLRLYGANVELADGLKSLETLYVHGSPGDIRILVQGSRFVALKHFDIMVHCEDGILPAESLASTVSSLPQTVHKLRLGFCDGDNTNPPSCSVADILQLVQPLKELTHISLDNGMRRITMSDADIKVLFDQWPRLHHFTLDEDKDRPRDLSVSQPTYATLLDIATRCPDLESFAATYFDATSLPATVDVPAVPRHLRSLVFEYFLGDTPPESIARIIHLLFPSLDIEHDAALAAAASPRPGTRLWSLVLDALKTLRAQERGASGV</sequence>
<keyword evidence="2" id="KW-1185">Reference proteome</keyword>
<dbReference type="Gene3D" id="3.80.10.10">
    <property type="entry name" value="Ribonuclease Inhibitor"/>
    <property type="match status" value="2"/>
</dbReference>
<dbReference type="STRING" id="1328759.A0A5C2S3E8"/>
<evidence type="ECO:0000313" key="1">
    <source>
        <dbReference type="EMBL" id="RPD57354.1"/>
    </source>
</evidence>
<dbReference type="InterPro" id="IPR032675">
    <property type="entry name" value="LRR_dom_sf"/>
</dbReference>
<name>A0A5C2S3E8_9APHY</name>
<proteinExistence type="predicted"/>
<gene>
    <name evidence="1" type="ORF">L227DRAFT_655512</name>
</gene>
<reference evidence="1" key="1">
    <citation type="journal article" date="2018" name="Genome Biol. Evol.">
        <title>Genomics and development of Lentinus tigrinus, a white-rot wood-decaying mushroom with dimorphic fruiting bodies.</title>
        <authorList>
            <person name="Wu B."/>
            <person name="Xu Z."/>
            <person name="Knudson A."/>
            <person name="Carlson A."/>
            <person name="Chen N."/>
            <person name="Kovaka S."/>
            <person name="LaButti K."/>
            <person name="Lipzen A."/>
            <person name="Pennachio C."/>
            <person name="Riley R."/>
            <person name="Schakwitz W."/>
            <person name="Umezawa K."/>
            <person name="Ohm R.A."/>
            <person name="Grigoriev I.V."/>
            <person name="Nagy L.G."/>
            <person name="Gibbons J."/>
            <person name="Hibbett D."/>
        </authorList>
    </citation>
    <scope>NUCLEOTIDE SEQUENCE [LARGE SCALE GENOMIC DNA]</scope>
    <source>
        <strain evidence="1">ALCF2SS1-6</strain>
    </source>
</reference>
<dbReference type="SUPFAM" id="SSF52047">
    <property type="entry name" value="RNI-like"/>
    <property type="match status" value="1"/>
</dbReference>
<protein>
    <recommendedName>
        <fullName evidence="3">F-box domain-containing protein</fullName>
    </recommendedName>
</protein>
<dbReference type="OrthoDB" id="3222238at2759"/>
<organism evidence="1 2">
    <name type="scientific">Lentinus tigrinus ALCF2SS1-6</name>
    <dbReference type="NCBI Taxonomy" id="1328759"/>
    <lineage>
        <taxon>Eukaryota</taxon>
        <taxon>Fungi</taxon>
        <taxon>Dikarya</taxon>
        <taxon>Basidiomycota</taxon>
        <taxon>Agaricomycotina</taxon>
        <taxon>Agaricomycetes</taxon>
        <taxon>Polyporales</taxon>
        <taxon>Polyporaceae</taxon>
        <taxon>Lentinus</taxon>
    </lineage>
</organism>
<dbReference type="EMBL" id="ML122281">
    <property type="protein sequence ID" value="RPD57354.1"/>
    <property type="molecule type" value="Genomic_DNA"/>
</dbReference>
<dbReference type="AlphaFoldDB" id="A0A5C2S3E8"/>
<evidence type="ECO:0000313" key="2">
    <source>
        <dbReference type="Proteomes" id="UP000313359"/>
    </source>
</evidence>